<evidence type="ECO:0000256" key="1">
    <source>
        <dbReference type="ARBA" id="ARBA00022723"/>
    </source>
</evidence>
<keyword evidence="1" id="KW-0479">Metal-binding</keyword>
<dbReference type="AlphaFoldDB" id="A0A8C6UIB6"/>
<dbReference type="CDD" id="cd19769">
    <property type="entry name" value="Bbox2_TRIM16-like"/>
    <property type="match status" value="1"/>
</dbReference>
<feature type="compositionally biased region" description="Basic and acidic residues" evidence="6">
    <location>
        <begin position="454"/>
        <end position="477"/>
    </location>
</feature>
<keyword evidence="5" id="KW-0175">Coiled coil</keyword>
<dbReference type="InterPro" id="IPR027370">
    <property type="entry name" value="Znf-RING_euk"/>
</dbReference>
<evidence type="ECO:0000313" key="10">
    <source>
        <dbReference type="Proteomes" id="UP000694523"/>
    </source>
</evidence>
<evidence type="ECO:0000256" key="3">
    <source>
        <dbReference type="ARBA" id="ARBA00022833"/>
    </source>
</evidence>
<protein>
    <recommendedName>
        <fullName evidence="11">E3 ubiquitin/ISG15 ligase TRIM25-like</fullName>
    </recommendedName>
</protein>
<feature type="region of interest" description="Disordered" evidence="6">
    <location>
        <begin position="401"/>
        <end position="541"/>
    </location>
</feature>
<feature type="domain" description="RING-type" evidence="7">
    <location>
        <begin position="11"/>
        <end position="51"/>
    </location>
</feature>
<feature type="domain" description="B box-type" evidence="8">
    <location>
        <begin position="141"/>
        <end position="181"/>
    </location>
</feature>
<dbReference type="SUPFAM" id="SSF57845">
    <property type="entry name" value="B-box zinc-binding domain"/>
    <property type="match status" value="1"/>
</dbReference>
<organism evidence="9 10">
    <name type="scientific">Neogobius melanostomus</name>
    <name type="common">round goby</name>
    <dbReference type="NCBI Taxonomy" id="47308"/>
    <lineage>
        <taxon>Eukaryota</taxon>
        <taxon>Metazoa</taxon>
        <taxon>Chordata</taxon>
        <taxon>Craniata</taxon>
        <taxon>Vertebrata</taxon>
        <taxon>Euteleostomi</taxon>
        <taxon>Actinopterygii</taxon>
        <taxon>Neopterygii</taxon>
        <taxon>Teleostei</taxon>
        <taxon>Neoteleostei</taxon>
        <taxon>Acanthomorphata</taxon>
        <taxon>Gobiaria</taxon>
        <taxon>Gobiiformes</taxon>
        <taxon>Gobioidei</taxon>
        <taxon>Gobiidae</taxon>
        <taxon>Benthophilinae</taxon>
        <taxon>Neogobiini</taxon>
        <taxon>Neogobius</taxon>
    </lineage>
</organism>
<proteinExistence type="predicted"/>
<dbReference type="PROSITE" id="PS00518">
    <property type="entry name" value="ZF_RING_1"/>
    <property type="match status" value="1"/>
</dbReference>
<evidence type="ECO:0000256" key="2">
    <source>
        <dbReference type="ARBA" id="ARBA00022771"/>
    </source>
</evidence>
<evidence type="ECO:0008006" key="11">
    <source>
        <dbReference type="Google" id="ProtNLM"/>
    </source>
</evidence>
<feature type="compositionally biased region" description="Basic residues" evidence="6">
    <location>
        <begin position="530"/>
        <end position="541"/>
    </location>
</feature>
<evidence type="ECO:0000313" key="9">
    <source>
        <dbReference type="Ensembl" id="ENSNMLP00000037079.1"/>
    </source>
</evidence>
<dbReference type="InterPro" id="IPR051051">
    <property type="entry name" value="E3_ubiq-ligase_TRIM/RNF"/>
</dbReference>
<sequence length="541" mass="62470">MAALNRESLTCAICLDLLKDPVTLPCGHSYCRDCIQDHWDQQVMSSCPQCRQSFSPRPVLNRNITIAALVEDLKRTGLTAPPADHCYAAPGDVSCDVCSGRKLKALRSCLQCVASYCELHLQPHHEAAAFQTHQLVAPSDLQENICSRHNKLKEIFCHTDQQLLCYLCSVDQHKDHDTVSSAAERAQRQERLPARRTLLLQSLQRKEKDLKRLQQEAQDINSSAQTAVQSSADSFKEMAQLLEKRRSEVEQQIRSEQETQLRQVQELQDQLQQDVTELKKNISELDTLSKTPDHNRFILRCLLMSKDSQSTDTTDSESPESRILSRSRGHFEDVSTAVSELRDKLQVTLTEFELPAPEKDRTRVLRSQSLTKARVSDSSSPEQVLQSEICKRRALALQRRSWRRETQISDESRPDQDLQSEHWRGLTALSDKPSPDQELPRRHWRRLTTLSDKPSPDQELPRRYRRRLTELPDKPSPDQDFPSNRLRRLTELPDKPSPDQDFPSNRLRRLTELPDQPSPDQESRREPRFQFRRRSRFPSPD</sequence>
<dbReference type="Gene3D" id="3.30.160.60">
    <property type="entry name" value="Classic Zinc Finger"/>
    <property type="match status" value="1"/>
</dbReference>
<dbReference type="PANTHER" id="PTHR25465">
    <property type="entry name" value="B-BOX DOMAIN CONTAINING"/>
    <property type="match status" value="1"/>
</dbReference>
<keyword evidence="3" id="KW-0862">Zinc</keyword>
<dbReference type="SMART" id="SM00336">
    <property type="entry name" value="BBOX"/>
    <property type="match status" value="1"/>
</dbReference>
<dbReference type="Pfam" id="PF13445">
    <property type="entry name" value="zf-RING_UBOX"/>
    <property type="match status" value="1"/>
</dbReference>
<feature type="coiled-coil region" evidence="5">
    <location>
        <begin position="196"/>
        <end position="288"/>
    </location>
</feature>
<name>A0A8C6UIB6_9GOBI</name>
<dbReference type="Ensembl" id="ENSNMLT00000041303.1">
    <property type="protein sequence ID" value="ENSNMLP00000037079.1"/>
    <property type="gene ID" value="ENSNMLG00000022962.1"/>
</dbReference>
<reference evidence="9" key="2">
    <citation type="submission" date="2025-09" db="UniProtKB">
        <authorList>
            <consortium name="Ensembl"/>
        </authorList>
    </citation>
    <scope>IDENTIFICATION</scope>
</reference>
<dbReference type="SUPFAM" id="SSF57850">
    <property type="entry name" value="RING/U-box"/>
    <property type="match status" value="1"/>
</dbReference>
<reference evidence="9" key="1">
    <citation type="submission" date="2025-08" db="UniProtKB">
        <authorList>
            <consortium name="Ensembl"/>
        </authorList>
    </citation>
    <scope>IDENTIFICATION</scope>
</reference>
<dbReference type="PROSITE" id="PS50089">
    <property type="entry name" value="ZF_RING_2"/>
    <property type="match status" value="1"/>
</dbReference>
<keyword evidence="2 4" id="KW-0863">Zinc-finger</keyword>
<dbReference type="Pfam" id="PF00643">
    <property type="entry name" value="zf-B_box"/>
    <property type="match status" value="1"/>
</dbReference>
<dbReference type="InterPro" id="IPR013083">
    <property type="entry name" value="Znf_RING/FYVE/PHD"/>
</dbReference>
<dbReference type="InterPro" id="IPR000315">
    <property type="entry name" value="Znf_B-box"/>
</dbReference>
<dbReference type="PROSITE" id="PS50119">
    <property type="entry name" value="ZF_BBOX"/>
    <property type="match status" value="1"/>
</dbReference>
<evidence type="ECO:0000259" key="8">
    <source>
        <dbReference type="PROSITE" id="PS50119"/>
    </source>
</evidence>
<accession>A0A8C6UIB6</accession>
<feature type="compositionally biased region" description="Basic and acidic residues" evidence="6">
    <location>
        <begin position="488"/>
        <end position="498"/>
    </location>
</feature>
<dbReference type="SMART" id="SM00184">
    <property type="entry name" value="RING"/>
    <property type="match status" value="1"/>
</dbReference>
<dbReference type="InterPro" id="IPR058030">
    <property type="entry name" value="TRIM8/14/16/25/29/45/65_CC"/>
</dbReference>
<dbReference type="Gene3D" id="3.30.40.10">
    <property type="entry name" value="Zinc/RING finger domain, C3HC4 (zinc finger)"/>
    <property type="match status" value="1"/>
</dbReference>
<dbReference type="Proteomes" id="UP000694523">
    <property type="component" value="Unplaced"/>
</dbReference>
<feature type="compositionally biased region" description="Polar residues" evidence="6">
    <location>
        <begin position="365"/>
        <end position="386"/>
    </location>
</feature>
<evidence type="ECO:0000256" key="5">
    <source>
        <dbReference type="SAM" id="Coils"/>
    </source>
</evidence>
<dbReference type="InterPro" id="IPR017907">
    <property type="entry name" value="Znf_RING_CS"/>
</dbReference>
<feature type="compositionally biased region" description="Basic and acidic residues" evidence="6">
    <location>
        <begin position="403"/>
        <end position="424"/>
    </location>
</feature>
<feature type="region of interest" description="Disordered" evidence="6">
    <location>
        <begin position="363"/>
        <end position="386"/>
    </location>
</feature>
<dbReference type="Pfam" id="PF25600">
    <property type="entry name" value="TRIM_CC"/>
    <property type="match status" value="1"/>
</dbReference>
<feature type="region of interest" description="Disordered" evidence="6">
    <location>
        <begin position="308"/>
        <end position="329"/>
    </location>
</feature>
<dbReference type="PANTHER" id="PTHR25465:SF5">
    <property type="entry name" value="E3 UBIQUITIN_ISG15 LIGASE TRIM25-RELATED"/>
    <property type="match status" value="1"/>
</dbReference>
<dbReference type="InterPro" id="IPR001841">
    <property type="entry name" value="Znf_RING"/>
</dbReference>
<evidence type="ECO:0000256" key="4">
    <source>
        <dbReference type="PROSITE-ProRule" id="PRU00024"/>
    </source>
</evidence>
<dbReference type="Gene3D" id="4.10.830.40">
    <property type="match status" value="1"/>
</dbReference>
<evidence type="ECO:0000259" key="7">
    <source>
        <dbReference type="PROSITE" id="PS50089"/>
    </source>
</evidence>
<keyword evidence="10" id="KW-1185">Reference proteome</keyword>
<dbReference type="GO" id="GO:0008270">
    <property type="term" value="F:zinc ion binding"/>
    <property type="evidence" value="ECO:0007669"/>
    <property type="project" value="UniProtKB-KW"/>
</dbReference>
<evidence type="ECO:0000256" key="6">
    <source>
        <dbReference type="SAM" id="MobiDB-lite"/>
    </source>
</evidence>